<evidence type="ECO:0000313" key="13">
    <source>
        <dbReference type="EMBL" id="AGT33796.1"/>
    </source>
</evidence>
<reference evidence="13 14" key="1">
    <citation type="journal article" date="2014" name="Genome Announc.">
        <title>Complete Genome Sequence of the Thermophilic Polychlorinated Biphenyl Degrader Geobacillus sp. Strain JF8 (NBRC 109937).</title>
        <authorList>
            <person name="Shintani M."/>
            <person name="Ohtsubo Y."/>
            <person name="Fukuda K."/>
            <person name="Hosoyama A."/>
            <person name="Ohji S."/>
            <person name="Yamazoe A."/>
            <person name="Fujita N."/>
            <person name="Nagata Y."/>
            <person name="Tsuda M."/>
            <person name="Hatta T."/>
            <person name="Kimbara K."/>
        </authorList>
    </citation>
    <scope>NUCLEOTIDE SEQUENCE [LARGE SCALE GENOMIC DNA]</scope>
    <source>
        <strain evidence="13 14">JF8</strain>
    </source>
</reference>
<dbReference type="GO" id="GO:0008531">
    <property type="term" value="F:riboflavin kinase activity"/>
    <property type="evidence" value="ECO:0007669"/>
    <property type="project" value="TreeGrafter"/>
</dbReference>
<dbReference type="SUPFAM" id="SSF52374">
    <property type="entry name" value="Nucleotidylyl transferase"/>
    <property type="match status" value="1"/>
</dbReference>
<dbReference type="InterPro" id="IPR014729">
    <property type="entry name" value="Rossmann-like_a/b/a_fold"/>
</dbReference>
<evidence type="ECO:0000259" key="12">
    <source>
        <dbReference type="Pfam" id="PF06574"/>
    </source>
</evidence>
<dbReference type="AlphaFoldDB" id="S6A4A0"/>
<evidence type="ECO:0000313" key="14">
    <source>
        <dbReference type="Proteomes" id="UP000015500"/>
    </source>
</evidence>
<evidence type="ECO:0000256" key="3">
    <source>
        <dbReference type="ARBA" id="ARBA00012393"/>
    </source>
</evidence>
<dbReference type="HOGENOM" id="CLU_048437_4_2_9"/>
<evidence type="ECO:0000256" key="1">
    <source>
        <dbReference type="ARBA" id="ARBA00004726"/>
    </source>
</evidence>
<protein>
    <recommendedName>
        <fullName evidence="3">FAD synthase</fullName>
        <ecNumber evidence="3">2.7.7.2</ecNumber>
    </recommendedName>
</protein>
<evidence type="ECO:0000256" key="4">
    <source>
        <dbReference type="ARBA" id="ARBA00022630"/>
    </source>
</evidence>
<evidence type="ECO:0000256" key="6">
    <source>
        <dbReference type="ARBA" id="ARBA00022679"/>
    </source>
</evidence>
<dbReference type="GO" id="GO:0009398">
    <property type="term" value="P:FMN biosynthetic process"/>
    <property type="evidence" value="ECO:0007669"/>
    <property type="project" value="TreeGrafter"/>
</dbReference>
<dbReference type="GO" id="GO:0006747">
    <property type="term" value="P:FAD biosynthetic process"/>
    <property type="evidence" value="ECO:0007669"/>
    <property type="project" value="UniProtKB-UniPathway"/>
</dbReference>
<dbReference type="GO" id="GO:0003919">
    <property type="term" value="F:FMN adenylyltransferase activity"/>
    <property type="evidence" value="ECO:0007669"/>
    <property type="project" value="UniProtKB-EC"/>
</dbReference>
<keyword evidence="6" id="KW-0808">Transferase</keyword>
<dbReference type="KEGG" id="gjf:M493_17950"/>
<evidence type="ECO:0000256" key="10">
    <source>
        <dbReference type="ARBA" id="ARBA00022840"/>
    </source>
</evidence>
<keyword evidence="9" id="KW-0274">FAD</keyword>
<keyword evidence="7" id="KW-0548">Nucleotidyltransferase</keyword>
<sequence>MTVRLYRPHELSLSSSVVTVGAFDGVHLGHQALIRKVVERAAMFRVPAVVYTFDPPPRCYLKNMPMITPIDEKLKRLEKLGVDEVIVARFNEHYITRSAASFMEELRILHPVEIWVGRDFRFGRNREGSIDELAAVFHVRSIDPIRCDSGEVISSTRIRSLITTGRWKEAEKLLGII</sequence>
<keyword evidence="8" id="KW-0547">Nucleotide-binding</keyword>
<dbReference type="STRING" id="1921421.M493_17950"/>
<dbReference type="RefSeq" id="WP_020961577.1">
    <property type="nucleotide sequence ID" value="NC_022080.4"/>
</dbReference>
<dbReference type="OrthoDB" id="9803667at2"/>
<comment type="similarity">
    <text evidence="2">Belongs to the RibF family.</text>
</comment>
<dbReference type="InterPro" id="IPR015864">
    <property type="entry name" value="FAD_synthase"/>
</dbReference>
<comment type="pathway">
    <text evidence="1">Cofactor biosynthesis; FAD biosynthesis; FAD from FMN: step 1/1.</text>
</comment>
<dbReference type="PATRIC" id="fig|1345697.3.peg.3543"/>
<dbReference type="Proteomes" id="UP000015500">
    <property type="component" value="Chromosome"/>
</dbReference>
<feature type="domain" description="FAD synthetase" evidence="12">
    <location>
        <begin position="13"/>
        <end position="157"/>
    </location>
</feature>
<keyword evidence="4" id="KW-0285">Flavoprotein</keyword>
<accession>S6A4A0</accession>
<proteinExistence type="inferred from homology"/>
<keyword evidence="5" id="KW-0288">FMN</keyword>
<dbReference type="EC" id="2.7.7.2" evidence="3"/>
<dbReference type="UniPathway" id="UPA00277">
    <property type="reaction ID" value="UER00407"/>
</dbReference>
<comment type="catalytic activity">
    <reaction evidence="11">
        <text>FMN + ATP + H(+) = FAD + diphosphate</text>
        <dbReference type="Rhea" id="RHEA:17237"/>
        <dbReference type="ChEBI" id="CHEBI:15378"/>
        <dbReference type="ChEBI" id="CHEBI:30616"/>
        <dbReference type="ChEBI" id="CHEBI:33019"/>
        <dbReference type="ChEBI" id="CHEBI:57692"/>
        <dbReference type="ChEBI" id="CHEBI:58210"/>
        <dbReference type="EC" id="2.7.7.2"/>
    </reaction>
</comment>
<gene>
    <name evidence="13" type="ORF">M493_17950</name>
</gene>
<dbReference type="EMBL" id="CP006254">
    <property type="protein sequence ID" value="AGT33796.1"/>
    <property type="molecule type" value="Genomic_DNA"/>
</dbReference>
<keyword evidence="10" id="KW-0067">ATP-binding</keyword>
<evidence type="ECO:0000256" key="9">
    <source>
        <dbReference type="ARBA" id="ARBA00022827"/>
    </source>
</evidence>
<dbReference type="Gene3D" id="3.40.50.620">
    <property type="entry name" value="HUPs"/>
    <property type="match status" value="1"/>
</dbReference>
<evidence type="ECO:0000256" key="5">
    <source>
        <dbReference type="ARBA" id="ARBA00022643"/>
    </source>
</evidence>
<dbReference type="PANTHER" id="PTHR22749">
    <property type="entry name" value="RIBOFLAVIN KINASE/FMN ADENYLYLTRANSFERASE"/>
    <property type="match status" value="1"/>
</dbReference>
<organism evidence="13 14">
    <name type="scientific">Geobacillus genomosp. 3</name>
    <dbReference type="NCBI Taxonomy" id="1921421"/>
    <lineage>
        <taxon>Bacteria</taxon>
        <taxon>Bacillati</taxon>
        <taxon>Bacillota</taxon>
        <taxon>Bacilli</taxon>
        <taxon>Bacillales</taxon>
        <taxon>Anoxybacillaceae</taxon>
        <taxon>Geobacillus</taxon>
    </lineage>
</organism>
<dbReference type="CDD" id="cd02064">
    <property type="entry name" value="FAD_synthetase_N"/>
    <property type="match status" value="1"/>
</dbReference>
<dbReference type="GO" id="GO:0009231">
    <property type="term" value="P:riboflavin biosynthetic process"/>
    <property type="evidence" value="ECO:0007669"/>
    <property type="project" value="InterPro"/>
</dbReference>
<evidence type="ECO:0000256" key="2">
    <source>
        <dbReference type="ARBA" id="ARBA00010214"/>
    </source>
</evidence>
<dbReference type="GO" id="GO:0005524">
    <property type="term" value="F:ATP binding"/>
    <property type="evidence" value="ECO:0007669"/>
    <property type="project" value="UniProtKB-KW"/>
</dbReference>
<evidence type="ECO:0000256" key="7">
    <source>
        <dbReference type="ARBA" id="ARBA00022695"/>
    </source>
</evidence>
<dbReference type="Pfam" id="PF06574">
    <property type="entry name" value="FAD_syn"/>
    <property type="match status" value="1"/>
</dbReference>
<keyword evidence="14" id="KW-1185">Reference proteome</keyword>
<evidence type="ECO:0000256" key="11">
    <source>
        <dbReference type="ARBA" id="ARBA00049494"/>
    </source>
</evidence>
<dbReference type="InterPro" id="IPR023468">
    <property type="entry name" value="Riboflavin_kinase"/>
</dbReference>
<dbReference type="PANTHER" id="PTHR22749:SF6">
    <property type="entry name" value="RIBOFLAVIN KINASE"/>
    <property type="match status" value="1"/>
</dbReference>
<evidence type="ECO:0000256" key="8">
    <source>
        <dbReference type="ARBA" id="ARBA00022741"/>
    </source>
</evidence>
<name>S6A4A0_GEOG3</name>